<protein>
    <recommendedName>
        <fullName evidence="3">nitric oxide dioxygenase</fullName>
        <ecNumber evidence="3">1.14.12.17</ecNumber>
    </recommendedName>
</protein>
<dbReference type="Pfam" id="PF00970">
    <property type="entry name" value="FAD_binding_6"/>
    <property type="match status" value="1"/>
</dbReference>
<sequence length="389" mass="42032">MSPTSHSVVEATLPVIGAHIGRISEVFYDRLFAAVPALRTNLFNRANQANRTQQQALASSVAAFATLLVKEQPGDIDAIMARIAAKHASLGVPSGHYEIVREHLFAAIAEVLGDAVTRPVALAWHEVYTLMANSLIEQESILYAQAGVAPGQVWRNVVVAEREYDGAHAATLFLQPTHGERLPAFLPGQYISVRVRVDSGGEQIRQYTVARGRTPAEWALSVKRVPGGLVSPILVDRVAAGDHLIVSHPFGSVVIDDAETPLLLISAGIGVTNSMAALQHLVARNSGRRVTVVHVEHSPYEHVRRVEFSALGKMLPSAQLHLRYRAFDGVRDDGRTPLTGVALPSDAQTYVCGPVDFMRAIRNELVEAGLPPSSVHFEAFAPGSWLGLE</sequence>
<comment type="catalytic activity">
    <reaction evidence="13">
        <text>2 nitric oxide + NADPH + 2 O2 = 2 nitrate + NADP(+) + H(+)</text>
        <dbReference type="Rhea" id="RHEA:19465"/>
        <dbReference type="ChEBI" id="CHEBI:15378"/>
        <dbReference type="ChEBI" id="CHEBI:15379"/>
        <dbReference type="ChEBI" id="CHEBI:16480"/>
        <dbReference type="ChEBI" id="CHEBI:17632"/>
        <dbReference type="ChEBI" id="CHEBI:57783"/>
        <dbReference type="ChEBI" id="CHEBI:58349"/>
        <dbReference type="EC" id="1.14.12.17"/>
    </reaction>
</comment>
<comment type="caution">
    <text evidence="17">The sequence shown here is derived from an EMBL/GenBank/DDBJ whole genome shotgun (WGS) entry which is preliminary data.</text>
</comment>
<dbReference type="SUPFAM" id="SSF52343">
    <property type="entry name" value="Ferredoxin reductase-like, C-terminal NADP-linked domain"/>
    <property type="match status" value="1"/>
</dbReference>
<evidence type="ECO:0000256" key="13">
    <source>
        <dbReference type="ARBA" id="ARBA00049433"/>
    </source>
</evidence>
<keyword evidence="10" id="KW-0411">Iron-sulfur</keyword>
<evidence type="ECO:0000259" key="16">
    <source>
        <dbReference type="PROSITE" id="PS51384"/>
    </source>
</evidence>
<dbReference type="PRINTS" id="PR00409">
    <property type="entry name" value="PHDIOXRDTASE"/>
</dbReference>
<keyword evidence="9" id="KW-0408">Iron</keyword>
<dbReference type="SUPFAM" id="SSF46458">
    <property type="entry name" value="Globin-like"/>
    <property type="match status" value="1"/>
</dbReference>
<dbReference type="PANTHER" id="PTHR43396:SF3">
    <property type="entry name" value="FLAVOHEMOPROTEIN"/>
    <property type="match status" value="1"/>
</dbReference>
<name>A0ABU7JWC2_9NOCA</name>
<feature type="domain" description="FAD-binding FR-type" evidence="16">
    <location>
        <begin position="152"/>
        <end position="256"/>
    </location>
</feature>
<keyword evidence="6" id="KW-0001">2Fe-2S</keyword>
<dbReference type="PROSITE" id="PS01033">
    <property type="entry name" value="GLOBIN"/>
    <property type="match status" value="1"/>
</dbReference>
<gene>
    <name evidence="17" type="ORF">Q8814_17135</name>
</gene>
<reference evidence="17 18" key="1">
    <citation type="submission" date="2023-08" db="EMBL/GenBank/DDBJ databases">
        <authorList>
            <person name="Girao M."/>
            <person name="Carvalho M.F."/>
        </authorList>
    </citation>
    <scope>NUCLEOTIDE SEQUENCE [LARGE SCALE GENOMIC DNA]</scope>
    <source>
        <strain evidence="17 18">CC-R104</strain>
    </source>
</reference>
<dbReference type="SUPFAM" id="SSF63380">
    <property type="entry name" value="Riboflavin synthase domain-like"/>
    <property type="match status" value="1"/>
</dbReference>
<accession>A0ABU7JWC2</accession>
<evidence type="ECO:0000256" key="7">
    <source>
        <dbReference type="ARBA" id="ARBA00022723"/>
    </source>
</evidence>
<evidence type="ECO:0000256" key="14">
    <source>
        <dbReference type="RuleBase" id="RU000356"/>
    </source>
</evidence>
<dbReference type="InterPro" id="IPR017927">
    <property type="entry name" value="FAD-bd_FR_type"/>
</dbReference>
<keyword evidence="4 14" id="KW-0349">Heme</keyword>
<dbReference type="Pfam" id="PF00042">
    <property type="entry name" value="Globin"/>
    <property type="match status" value="1"/>
</dbReference>
<dbReference type="InterPro" id="IPR000971">
    <property type="entry name" value="Globin"/>
</dbReference>
<evidence type="ECO:0000259" key="15">
    <source>
        <dbReference type="PROSITE" id="PS01033"/>
    </source>
</evidence>
<evidence type="ECO:0000256" key="11">
    <source>
        <dbReference type="ARBA" id="ARBA00023027"/>
    </source>
</evidence>
<dbReference type="Gene3D" id="3.40.50.80">
    <property type="entry name" value="Nucleotide-binding domain of ferredoxin-NADP reductase (FNR) module"/>
    <property type="match status" value="1"/>
</dbReference>
<dbReference type="Gene3D" id="1.10.490.10">
    <property type="entry name" value="Globins"/>
    <property type="match status" value="1"/>
</dbReference>
<dbReference type="InterPro" id="IPR039261">
    <property type="entry name" value="FNR_nucleotide-bd"/>
</dbReference>
<evidence type="ECO:0000256" key="2">
    <source>
        <dbReference type="ARBA" id="ARBA00006401"/>
    </source>
</evidence>
<evidence type="ECO:0000256" key="1">
    <source>
        <dbReference type="ARBA" id="ARBA00001970"/>
    </source>
</evidence>
<feature type="domain" description="Globin" evidence="15">
    <location>
        <begin position="1"/>
        <end position="140"/>
    </location>
</feature>
<dbReference type="Gene3D" id="2.40.30.10">
    <property type="entry name" value="Translation factors"/>
    <property type="match status" value="1"/>
</dbReference>
<dbReference type="PANTHER" id="PTHR43396">
    <property type="entry name" value="FLAVOHEMOPROTEIN"/>
    <property type="match status" value="1"/>
</dbReference>
<organism evidence="17 18">
    <name type="scientific">Rhodococcus chondri</name>
    <dbReference type="NCBI Taxonomy" id="3065941"/>
    <lineage>
        <taxon>Bacteria</taxon>
        <taxon>Bacillati</taxon>
        <taxon>Actinomycetota</taxon>
        <taxon>Actinomycetes</taxon>
        <taxon>Mycobacteriales</taxon>
        <taxon>Nocardiaceae</taxon>
        <taxon>Rhodococcus</taxon>
    </lineage>
</organism>
<evidence type="ECO:0000256" key="12">
    <source>
        <dbReference type="ARBA" id="ARBA00048649"/>
    </source>
</evidence>
<evidence type="ECO:0000256" key="3">
    <source>
        <dbReference type="ARBA" id="ARBA00012229"/>
    </source>
</evidence>
<keyword evidence="5 14" id="KW-0561">Oxygen transport</keyword>
<comment type="cofactor">
    <cofactor evidence="1">
        <name>heme b</name>
        <dbReference type="ChEBI" id="CHEBI:60344"/>
    </cofactor>
</comment>
<keyword evidence="11" id="KW-0520">NAD</keyword>
<keyword evidence="7" id="KW-0479">Metal-binding</keyword>
<comment type="similarity">
    <text evidence="14">Belongs to the globin family.</text>
</comment>
<dbReference type="Proteomes" id="UP001331936">
    <property type="component" value="Unassembled WGS sequence"/>
</dbReference>
<evidence type="ECO:0000256" key="8">
    <source>
        <dbReference type="ARBA" id="ARBA00022857"/>
    </source>
</evidence>
<dbReference type="InterPro" id="IPR009050">
    <property type="entry name" value="Globin-like_sf"/>
</dbReference>
<proteinExistence type="inferred from homology"/>
<keyword evidence="18" id="KW-1185">Reference proteome</keyword>
<evidence type="ECO:0000256" key="6">
    <source>
        <dbReference type="ARBA" id="ARBA00022714"/>
    </source>
</evidence>
<evidence type="ECO:0000256" key="10">
    <source>
        <dbReference type="ARBA" id="ARBA00023014"/>
    </source>
</evidence>
<dbReference type="InterPro" id="IPR017938">
    <property type="entry name" value="Riboflavin_synthase-like_b-brl"/>
</dbReference>
<evidence type="ECO:0000313" key="18">
    <source>
        <dbReference type="Proteomes" id="UP001331936"/>
    </source>
</evidence>
<evidence type="ECO:0000256" key="5">
    <source>
        <dbReference type="ARBA" id="ARBA00022621"/>
    </source>
</evidence>
<keyword evidence="8" id="KW-0521">NADP</keyword>
<evidence type="ECO:0000256" key="9">
    <source>
        <dbReference type="ARBA" id="ARBA00023004"/>
    </source>
</evidence>
<dbReference type="PROSITE" id="PS51384">
    <property type="entry name" value="FAD_FR"/>
    <property type="match status" value="1"/>
</dbReference>
<dbReference type="InterPro" id="IPR008333">
    <property type="entry name" value="Cbr1-like_FAD-bd_dom"/>
</dbReference>
<comment type="similarity">
    <text evidence="2">In the C-terminal section; belongs to the flavoprotein pyridine nucleotide cytochrome reductase family.</text>
</comment>
<evidence type="ECO:0000313" key="17">
    <source>
        <dbReference type="EMBL" id="MEE2033824.1"/>
    </source>
</evidence>
<dbReference type="EC" id="1.14.12.17" evidence="3"/>
<evidence type="ECO:0000256" key="4">
    <source>
        <dbReference type="ARBA" id="ARBA00022617"/>
    </source>
</evidence>
<keyword evidence="14" id="KW-0813">Transport</keyword>
<comment type="catalytic activity">
    <reaction evidence="12">
        <text>2 nitric oxide + NADH + 2 O2 = 2 nitrate + NAD(+) + H(+)</text>
        <dbReference type="Rhea" id="RHEA:19469"/>
        <dbReference type="ChEBI" id="CHEBI:15378"/>
        <dbReference type="ChEBI" id="CHEBI:15379"/>
        <dbReference type="ChEBI" id="CHEBI:16480"/>
        <dbReference type="ChEBI" id="CHEBI:17632"/>
        <dbReference type="ChEBI" id="CHEBI:57540"/>
        <dbReference type="ChEBI" id="CHEBI:57945"/>
        <dbReference type="EC" id="1.14.12.17"/>
    </reaction>
</comment>
<dbReference type="EMBL" id="JAUZMZ010000101">
    <property type="protein sequence ID" value="MEE2033824.1"/>
    <property type="molecule type" value="Genomic_DNA"/>
</dbReference>
<dbReference type="InterPro" id="IPR012292">
    <property type="entry name" value="Globin/Proto"/>
</dbReference>